<keyword evidence="4" id="KW-1185">Reference proteome</keyword>
<dbReference type="EMBL" id="BSFQ01000027">
    <property type="protein sequence ID" value="GLL13992.1"/>
    <property type="molecule type" value="Genomic_DNA"/>
</dbReference>
<dbReference type="InterPro" id="IPR013094">
    <property type="entry name" value="AB_hydrolase_3"/>
</dbReference>
<organism evidence="3 4">
    <name type="scientific">Pseudonocardia halophobica</name>
    <dbReference type="NCBI Taxonomy" id="29401"/>
    <lineage>
        <taxon>Bacteria</taxon>
        <taxon>Bacillati</taxon>
        <taxon>Actinomycetota</taxon>
        <taxon>Actinomycetes</taxon>
        <taxon>Pseudonocardiales</taxon>
        <taxon>Pseudonocardiaceae</taxon>
        <taxon>Pseudonocardia</taxon>
    </lineage>
</organism>
<evidence type="ECO:0000313" key="4">
    <source>
        <dbReference type="Proteomes" id="UP001143463"/>
    </source>
</evidence>
<accession>A0A9W6NYX4</accession>
<dbReference type="PANTHER" id="PTHR48081">
    <property type="entry name" value="AB HYDROLASE SUPERFAMILY PROTEIN C4A8.06C"/>
    <property type="match status" value="1"/>
</dbReference>
<dbReference type="Proteomes" id="UP001143463">
    <property type="component" value="Unassembled WGS sequence"/>
</dbReference>
<name>A0A9W6NYX4_9PSEU</name>
<dbReference type="GO" id="GO:0016787">
    <property type="term" value="F:hydrolase activity"/>
    <property type="evidence" value="ECO:0007669"/>
    <property type="project" value="UniProtKB-KW"/>
</dbReference>
<sequence length="290" mass="30903">MIYRLDPELRAAAAALPQVYRTDVVAARKVAASRVVLGPAPEDVTVEKHVAGAVPLRVFRPNRWTGGAVVHAHGGGFILSDLDATHARDVEIARETGALVVSVGYRLAPECPFPAPVEDVHTGLEWVHAQAGVDPARVVLHGVSAGGALAASVALSTTQPVRLLFLVSPVLDDRLETASSLRFTDTPVLTRRDLEICWSAYLGDVDRTPEGAAPGRSRDLARVPPTYVSVAEFDPLRDEAIDFARSLLDAGIGVELHLFPGTFHGSLAVRGAAVSERQLSEEIAVLRSVL</sequence>
<protein>
    <submittedName>
        <fullName evidence="3">Esterase</fullName>
    </submittedName>
</protein>
<dbReference type="Gene3D" id="3.40.50.1820">
    <property type="entry name" value="alpha/beta hydrolase"/>
    <property type="match status" value="1"/>
</dbReference>
<gene>
    <name evidence="3" type="primary">aes_3</name>
    <name evidence="3" type="ORF">GCM10017577_51370</name>
</gene>
<dbReference type="Pfam" id="PF07859">
    <property type="entry name" value="Abhydrolase_3"/>
    <property type="match status" value="1"/>
</dbReference>
<keyword evidence="1" id="KW-0378">Hydrolase</keyword>
<comment type="caution">
    <text evidence="3">The sequence shown here is derived from an EMBL/GenBank/DDBJ whole genome shotgun (WGS) entry which is preliminary data.</text>
</comment>
<evidence type="ECO:0000313" key="3">
    <source>
        <dbReference type="EMBL" id="GLL13992.1"/>
    </source>
</evidence>
<evidence type="ECO:0000259" key="2">
    <source>
        <dbReference type="Pfam" id="PF07859"/>
    </source>
</evidence>
<dbReference type="InterPro" id="IPR029058">
    <property type="entry name" value="AB_hydrolase_fold"/>
</dbReference>
<dbReference type="InterPro" id="IPR050300">
    <property type="entry name" value="GDXG_lipolytic_enzyme"/>
</dbReference>
<feature type="domain" description="Alpha/beta hydrolase fold-3" evidence="2">
    <location>
        <begin position="69"/>
        <end position="266"/>
    </location>
</feature>
<reference evidence="3" key="1">
    <citation type="journal article" date="2014" name="Int. J. Syst. Evol. Microbiol.">
        <title>Complete genome sequence of Corynebacterium casei LMG S-19264T (=DSM 44701T), isolated from a smear-ripened cheese.</title>
        <authorList>
            <consortium name="US DOE Joint Genome Institute (JGI-PGF)"/>
            <person name="Walter F."/>
            <person name="Albersmeier A."/>
            <person name="Kalinowski J."/>
            <person name="Ruckert C."/>
        </authorList>
    </citation>
    <scope>NUCLEOTIDE SEQUENCE</scope>
    <source>
        <strain evidence="3">VKM Ac-1069</strain>
    </source>
</reference>
<dbReference type="AlphaFoldDB" id="A0A9W6NYX4"/>
<proteinExistence type="predicted"/>
<dbReference type="RefSeq" id="WP_037051258.1">
    <property type="nucleotide sequence ID" value="NZ_BSFQ01000027.1"/>
</dbReference>
<dbReference type="SUPFAM" id="SSF53474">
    <property type="entry name" value="alpha/beta-Hydrolases"/>
    <property type="match status" value="1"/>
</dbReference>
<evidence type="ECO:0000256" key="1">
    <source>
        <dbReference type="ARBA" id="ARBA00022801"/>
    </source>
</evidence>
<dbReference type="PANTHER" id="PTHR48081:SF8">
    <property type="entry name" value="ALPHA_BETA HYDROLASE FOLD-3 DOMAIN-CONTAINING PROTEIN-RELATED"/>
    <property type="match status" value="1"/>
</dbReference>
<reference evidence="3" key="2">
    <citation type="submission" date="2023-01" db="EMBL/GenBank/DDBJ databases">
        <authorList>
            <person name="Sun Q."/>
            <person name="Evtushenko L."/>
        </authorList>
    </citation>
    <scope>NUCLEOTIDE SEQUENCE</scope>
    <source>
        <strain evidence="3">VKM Ac-1069</strain>
    </source>
</reference>